<keyword evidence="1" id="KW-0472">Membrane</keyword>
<gene>
    <name evidence="2" type="ORF">A2918_01795</name>
</gene>
<reference evidence="2 3" key="1">
    <citation type="journal article" date="2016" name="Nat. Commun.">
        <title>Thousands of microbial genomes shed light on interconnected biogeochemical processes in an aquifer system.</title>
        <authorList>
            <person name="Anantharaman K."/>
            <person name="Brown C.T."/>
            <person name="Hug L.A."/>
            <person name="Sharon I."/>
            <person name="Castelle C.J."/>
            <person name="Probst A.J."/>
            <person name="Thomas B.C."/>
            <person name="Singh A."/>
            <person name="Wilkins M.J."/>
            <person name="Karaoz U."/>
            <person name="Brodie E.L."/>
            <person name="Williams K.H."/>
            <person name="Hubbard S.S."/>
            <person name="Banfield J.F."/>
        </authorList>
    </citation>
    <scope>NUCLEOTIDE SEQUENCE [LARGE SCALE GENOMIC DNA]</scope>
</reference>
<comment type="caution">
    <text evidence="2">The sequence shown here is derived from an EMBL/GenBank/DDBJ whole genome shotgun (WGS) entry which is preliminary data.</text>
</comment>
<evidence type="ECO:0000313" key="2">
    <source>
        <dbReference type="EMBL" id="OGN22475.1"/>
    </source>
</evidence>
<protein>
    <submittedName>
        <fullName evidence="2">Uncharacterized protein</fullName>
    </submittedName>
</protein>
<dbReference type="Proteomes" id="UP000178227">
    <property type="component" value="Unassembled WGS sequence"/>
</dbReference>
<keyword evidence="1" id="KW-1133">Transmembrane helix</keyword>
<keyword evidence="1" id="KW-0812">Transmembrane</keyword>
<feature type="transmembrane region" description="Helical" evidence="1">
    <location>
        <begin position="12"/>
        <end position="35"/>
    </location>
</feature>
<accession>A0A1F8GAS1</accession>
<sequence>METDSKGHTQTIFFLATIISVACNLLLMVFGIWIVGNLNDIKESLGGKKIVESIVTNKEDEAFIKEVCDDLGLENEVTVVVGPYYVHSFFSPLHNHQLNGLLSQHPIVADPEDPTRKILMKESIYKELSAIERKAAIAHQIWHIYSYINNNNIAKPGVNEEINANRFTVKYVTPEVLISLYRKYGNGGPEVWTLISELEKYKLTTNY</sequence>
<dbReference type="EMBL" id="MGKI01000011">
    <property type="protein sequence ID" value="OGN22475.1"/>
    <property type="molecule type" value="Genomic_DNA"/>
</dbReference>
<proteinExistence type="predicted"/>
<evidence type="ECO:0000313" key="3">
    <source>
        <dbReference type="Proteomes" id="UP000178227"/>
    </source>
</evidence>
<name>A0A1F8GAS1_9BACT</name>
<organism evidence="2 3">
    <name type="scientific">Candidatus Yanofskybacteria bacterium RIFCSPLOWO2_01_FULL_42_49</name>
    <dbReference type="NCBI Taxonomy" id="1802694"/>
    <lineage>
        <taxon>Bacteria</taxon>
        <taxon>Candidatus Yanofskyibacteriota</taxon>
    </lineage>
</organism>
<evidence type="ECO:0000256" key="1">
    <source>
        <dbReference type="SAM" id="Phobius"/>
    </source>
</evidence>
<dbReference type="PROSITE" id="PS51257">
    <property type="entry name" value="PROKAR_LIPOPROTEIN"/>
    <property type="match status" value="1"/>
</dbReference>
<dbReference type="AlphaFoldDB" id="A0A1F8GAS1"/>
<dbReference type="STRING" id="1802694.A2918_01795"/>